<evidence type="ECO:0000259" key="1">
    <source>
        <dbReference type="PROSITE" id="PS52015"/>
    </source>
</evidence>
<accession>X1KVA5</accession>
<evidence type="ECO:0000313" key="2">
    <source>
        <dbReference type="EMBL" id="GAH97555.1"/>
    </source>
</evidence>
<name>X1KVA5_9ZZZZ</name>
<reference evidence="2" key="1">
    <citation type="journal article" date="2014" name="Front. Microbiol.">
        <title>High frequency of phylogenetically diverse reductive dehalogenase-homologous genes in deep subseafloor sedimentary metagenomes.</title>
        <authorList>
            <person name="Kawai M."/>
            <person name="Futagami T."/>
            <person name="Toyoda A."/>
            <person name="Takaki Y."/>
            <person name="Nishi S."/>
            <person name="Hori S."/>
            <person name="Arai W."/>
            <person name="Tsubouchi T."/>
            <person name="Morono Y."/>
            <person name="Uchiyama I."/>
            <person name="Ito T."/>
            <person name="Fujiyama A."/>
            <person name="Inagaki F."/>
            <person name="Takami H."/>
        </authorList>
    </citation>
    <scope>NUCLEOTIDE SEQUENCE</scope>
    <source>
        <strain evidence="2">Expedition CK06-06</strain>
    </source>
</reference>
<feature type="non-terminal residue" evidence="2">
    <location>
        <position position="1"/>
    </location>
</feature>
<dbReference type="SUPFAM" id="SSF74653">
    <property type="entry name" value="TolA/TonB C-terminal domain"/>
    <property type="match status" value="1"/>
</dbReference>
<dbReference type="InterPro" id="IPR037682">
    <property type="entry name" value="TonB_C"/>
</dbReference>
<dbReference type="AlphaFoldDB" id="X1KVA5"/>
<protein>
    <recommendedName>
        <fullName evidence="1">TonB C-terminal domain-containing protein</fullName>
    </recommendedName>
</protein>
<gene>
    <name evidence="2" type="ORF">S06H3_04429</name>
</gene>
<sequence length="58" mass="6453">CVVLPSGEVATTVTWLTSEWSELDQSVVQAIGEWRFEPIPGEELQAGIVRIAFDFSEE</sequence>
<dbReference type="PROSITE" id="PS52015">
    <property type="entry name" value="TONB_CTD"/>
    <property type="match status" value="1"/>
</dbReference>
<organism evidence="2">
    <name type="scientific">marine sediment metagenome</name>
    <dbReference type="NCBI Taxonomy" id="412755"/>
    <lineage>
        <taxon>unclassified sequences</taxon>
        <taxon>metagenomes</taxon>
        <taxon>ecological metagenomes</taxon>
    </lineage>
</organism>
<comment type="caution">
    <text evidence="2">The sequence shown here is derived from an EMBL/GenBank/DDBJ whole genome shotgun (WGS) entry which is preliminary data.</text>
</comment>
<dbReference type="EMBL" id="BARV01001553">
    <property type="protein sequence ID" value="GAH97555.1"/>
    <property type="molecule type" value="Genomic_DNA"/>
</dbReference>
<feature type="domain" description="TonB C-terminal" evidence="1">
    <location>
        <begin position="1"/>
        <end position="58"/>
    </location>
</feature>
<dbReference type="GO" id="GO:0055085">
    <property type="term" value="P:transmembrane transport"/>
    <property type="evidence" value="ECO:0007669"/>
    <property type="project" value="InterPro"/>
</dbReference>
<proteinExistence type="predicted"/>